<dbReference type="AlphaFoldDB" id="A0A0K0XWG7"/>
<protein>
    <submittedName>
        <fullName evidence="1">Uncharacterized protein</fullName>
    </submittedName>
</protein>
<evidence type="ECO:0000313" key="1">
    <source>
        <dbReference type="EMBL" id="AKS41977.1"/>
    </source>
</evidence>
<keyword evidence="2" id="KW-1185">Reference proteome</keyword>
<dbReference type="Proteomes" id="UP000066624">
    <property type="component" value="Chromosome"/>
</dbReference>
<name>A0A0K0XWG7_9GAMM</name>
<organism evidence="1 2">
    <name type="scientific">Wenzhouxiangella marina</name>
    <dbReference type="NCBI Taxonomy" id="1579979"/>
    <lineage>
        <taxon>Bacteria</taxon>
        <taxon>Pseudomonadati</taxon>
        <taxon>Pseudomonadota</taxon>
        <taxon>Gammaproteobacteria</taxon>
        <taxon>Chromatiales</taxon>
        <taxon>Wenzhouxiangellaceae</taxon>
        <taxon>Wenzhouxiangella</taxon>
    </lineage>
</organism>
<evidence type="ECO:0000313" key="2">
    <source>
        <dbReference type="Proteomes" id="UP000066624"/>
    </source>
</evidence>
<proteinExistence type="predicted"/>
<dbReference type="EMBL" id="CP012154">
    <property type="protein sequence ID" value="AKS41977.1"/>
    <property type="molecule type" value="Genomic_DNA"/>
</dbReference>
<gene>
    <name evidence="1" type="ORF">WM2015_1607</name>
</gene>
<reference evidence="1 2" key="1">
    <citation type="submission" date="2015-07" db="EMBL/GenBank/DDBJ databases">
        <authorList>
            <person name="Noorani M."/>
        </authorList>
    </citation>
    <scope>NUCLEOTIDE SEQUENCE [LARGE SCALE GENOMIC DNA]</scope>
    <source>
        <strain evidence="1 2">KCTC 42284</strain>
    </source>
</reference>
<accession>A0A0K0XWG7</accession>
<sequence>MVRTEIETVAISLATESSAIVSLKLASPDHAA</sequence>
<dbReference type="KEGG" id="wma:WM2015_1607"/>